<keyword evidence="1" id="KW-0240">DNA-directed RNA polymerase</keyword>
<name>A0A1I8BVU2_MELHA</name>
<dbReference type="SMART" id="SM00662">
    <property type="entry name" value="RPOLD"/>
    <property type="match status" value="1"/>
</dbReference>
<dbReference type="Gene3D" id="3.30.1360.10">
    <property type="entry name" value="RNA polymerase, RBP11-like subunit"/>
    <property type="match status" value="1"/>
</dbReference>
<dbReference type="WBParaSite" id="MhA1_Contig613.frz3.fgene1">
    <property type="protein sequence ID" value="MhA1_Contig613.frz3.fgene1"/>
    <property type="gene ID" value="MhA1_Contig613.frz3.fgene1"/>
</dbReference>
<evidence type="ECO:0000256" key="1">
    <source>
        <dbReference type="ARBA" id="ARBA00022478"/>
    </source>
</evidence>
<dbReference type="InterPro" id="IPR011262">
    <property type="entry name" value="DNA-dir_RNA_pol_insert"/>
</dbReference>
<protein>
    <submittedName>
        <fullName evidence="6">RPOLD domain-containing protein</fullName>
    </submittedName>
</protein>
<keyword evidence="2" id="KW-0804">Transcription</keyword>
<dbReference type="GO" id="GO:0006351">
    <property type="term" value="P:DNA-templated transcription"/>
    <property type="evidence" value="ECO:0007669"/>
    <property type="project" value="InterPro"/>
</dbReference>
<dbReference type="SUPFAM" id="SSF56553">
    <property type="entry name" value="Insert subdomain of RNA polymerase alpha subunit"/>
    <property type="match status" value="2"/>
</dbReference>
<dbReference type="GO" id="GO:0005736">
    <property type="term" value="C:RNA polymerase I complex"/>
    <property type="evidence" value="ECO:0007669"/>
    <property type="project" value="TreeGrafter"/>
</dbReference>
<keyword evidence="5" id="KW-1185">Reference proteome</keyword>
<dbReference type="InterPro" id="IPR011263">
    <property type="entry name" value="DNA-dir_RNA_pol_RpoA/D/Rpb3"/>
</dbReference>
<dbReference type="PANTHER" id="PTHR11800:SF13">
    <property type="entry name" value="DNA-DIRECTED RNA POLYMERASES I AND III SUBUNIT RPAC1"/>
    <property type="match status" value="1"/>
</dbReference>
<organism evidence="5 6">
    <name type="scientific">Meloidogyne hapla</name>
    <name type="common">Root-knot nematode worm</name>
    <dbReference type="NCBI Taxonomy" id="6305"/>
    <lineage>
        <taxon>Eukaryota</taxon>
        <taxon>Metazoa</taxon>
        <taxon>Ecdysozoa</taxon>
        <taxon>Nematoda</taxon>
        <taxon>Chromadorea</taxon>
        <taxon>Rhabditida</taxon>
        <taxon>Tylenchina</taxon>
        <taxon>Tylenchomorpha</taxon>
        <taxon>Tylenchoidea</taxon>
        <taxon>Meloidogynidae</taxon>
        <taxon>Meloidogyninae</taxon>
        <taxon>Meloidogyne</taxon>
    </lineage>
</organism>
<sequence>TFDPLPFADGQWNVEEYCRQINLSVVSQSADRLDLSFDLIKVEAPIANALRRVLIAEVPTMAIEKVFLYQNTSCIQDEVLCHRLGLIPIYADPTKFAFPPPPDPSKQQQINTDVLDEEPAGDSKRNLIFNLHSVCPSVQTIFSELCLKLNVFNHFFILNSSKDEKVKKKRSAKSADGSDLGDGCVREPGDSGNWVLYTSAFKWIPIGSQRNQFSTDPPRMVHKDIILAKLRPGQEIEARCHCVKGIGRDHAKFSPVATATYRMLPQIKLKKRNFTDDQAKRLQSSFSSGVIGKDEKGRVYVKDARSDTSSRNVFMHDDLKDAVEMTKDKTHFIFTVESTGSMPAHQLVTEACEIMKDKADYLRKQIEEKLA</sequence>
<dbReference type="HAMAP" id="MF_00320">
    <property type="entry name" value="RNApol_arch_Rpo3"/>
    <property type="match status" value="1"/>
</dbReference>
<dbReference type="Pfam" id="PF01193">
    <property type="entry name" value="RNA_pol_L"/>
    <property type="match status" value="1"/>
</dbReference>
<feature type="domain" description="DNA-directed RNA polymerase RpoA/D/Rpb3-type" evidence="4">
    <location>
        <begin position="34"/>
        <end position="365"/>
    </location>
</feature>
<comment type="similarity">
    <text evidence="3">Belongs to the archaeal Rpo3/eukaryotic RPB3 RNA polymerase subunit family.</text>
</comment>
<evidence type="ECO:0000256" key="3">
    <source>
        <dbReference type="ARBA" id="ARBA00025804"/>
    </source>
</evidence>
<dbReference type="Gene3D" id="2.170.120.12">
    <property type="entry name" value="DNA-directed RNA polymerase, insert domain"/>
    <property type="match status" value="1"/>
</dbReference>
<dbReference type="AlphaFoldDB" id="A0A1I8BVU2"/>
<proteinExistence type="inferred from homology"/>
<evidence type="ECO:0000256" key="2">
    <source>
        <dbReference type="ARBA" id="ARBA00023163"/>
    </source>
</evidence>
<dbReference type="PANTHER" id="PTHR11800">
    <property type="entry name" value="DNA-DIRECTED RNA POLYMERASE"/>
    <property type="match status" value="1"/>
</dbReference>
<dbReference type="InterPro" id="IPR036643">
    <property type="entry name" value="RNApol_insert_sf"/>
</dbReference>
<dbReference type="CDD" id="cd07032">
    <property type="entry name" value="RNAP_I_II_AC40"/>
    <property type="match status" value="1"/>
</dbReference>
<evidence type="ECO:0000313" key="5">
    <source>
        <dbReference type="Proteomes" id="UP000095281"/>
    </source>
</evidence>
<dbReference type="GO" id="GO:0046983">
    <property type="term" value="F:protein dimerization activity"/>
    <property type="evidence" value="ECO:0007669"/>
    <property type="project" value="InterPro"/>
</dbReference>
<dbReference type="InterPro" id="IPR022842">
    <property type="entry name" value="RNAP_Rpo3/Rpb3/RPAC1"/>
</dbReference>
<dbReference type="GO" id="GO:0005666">
    <property type="term" value="C:RNA polymerase III complex"/>
    <property type="evidence" value="ECO:0007669"/>
    <property type="project" value="TreeGrafter"/>
</dbReference>
<reference evidence="6" key="1">
    <citation type="submission" date="2016-11" db="UniProtKB">
        <authorList>
            <consortium name="WormBaseParasite"/>
        </authorList>
    </citation>
    <scope>IDENTIFICATION</scope>
</reference>
<dbReference type="Proteomes" id="UP000095281">
    <property type="component" value="Unplaced"/>
</dbReference>
<accession>A0A1I8BVU2</accession>
<dbReference type="InterPro" id="IPR036603">
    <property type="entry name" value="RBP11-like"/>
</dbReference>
<evidence type="ECO:0000313" key="6">
    <source>
        <dbReference type="WBParaSite" id="MhA1_Contig613.frz3.fgene1"/>
    </source>
</evidence>
<dbReference type="GO" id="GO:0003899">
    <property type="term" value="F:DNA-directed RNA polymerase activity"/>
    <property type="evidence" value="ECO:0007669"/>
    <property type="project" value="InterPro"/>
</dbReference>
<dbReference type="InterPro" id="IPR050518">
    <property type="entry name" value="Rpo3/RPB3_RNA_Pol_subunit"/>
</dbReference>
<dbReference type="SUPFAM" id="SSF55257">
    <property type="entry name" value="RBP11-like subunits of RNA polymerase"/>
    <property type="match status" value="1"/>
</dbReference>
<dbReference type="InterPro" id="IPR033901">
    <property type="entry name" value="RNAPI/III_AC40"/>
</dbReference>
<dbReference type="OMA" id="MFPEVVF"/>
<dbReference type="Pfam" id="PF01000">
    <property type="entry name" value="RNA_pol_A_bac"/>
    <property type="match status" value="1"/>
</dbReference>
<evidence type="ECO:0000259" key="4">
    <source>
        <dbReference type="SMART" id="SM00662"/>
    </source>
</evidence>